<feature type="domain" description="Amidase" evidence="1">
    <location>
        <begin position="26"/>
        <end position="445"/>
    </location>
</feature>
<dbReference type="PANTHER" id="PTHR11895">
    <property type="entry name" value="TRANSAMIDASE"/>
    <property type="match status" value="1"/>
</dbReference>
<sequence>MTDLAYLSVADAGPMLKGGTLSPVQYTEALLARIESLDPQLNSFIRLMREDAMAQARAMEAELRAGRWRGPLHGVPYALKDIVDYAGVPTTAHSKILAGNVATRDATVTARLREAGAICLGKLATWEFALGGPSFDLPWPPARNPWNRDHHPGGSSTGAGAAVAAGFVPFAIGTDTGGSIRNPSTLCGVVGLKPTYGLVSRAGVVPLAYSLDHVGPLARSPRDAALVMTAIAGYDAADPASADVPPRDFTTGLDAGVSGLRIGYVRQFHEVDIPDTDPDVVAGLDAAVETLRAQGADVQDVSMRSLSDYGAVVNIVLLTEAYAVHERWMAERPDDYADLTRQRILPGAFVSGADYVGALRTRAVMVREFAETMRGYDALICASSMDPAAPIDDPGEINRTFSRQARVVFNALGNPALAVPTGFSRTGLPVGMQVVGRPFEDATVLRIGQAYQDATTWHEYRPPLG</sequence>
<dbReference type="Gene3D" id="3.90.1300.10">
    <property type="entry name" value="Amidase signature (AS) domain"/>
    <property type="match status" value="1"/>
</dbReference>
<dbReference type="PANTHER" id="PTHR11895:SF176">
    <property type="entry name" value="AMIDASE AMID-RELATED"/>
    <property type="match status" value="1"/>
</dbReference>
<name>A0A2T0ZWG8_9ACTN</name>
<evidence type="ECO:0000259" key="1">
    <source>
        <dbReference type="Pfam" id="PF01425"/>
    </source>
</evidence>
<protein>
    <submittedName>
        <fullName evidence="2">Aspartyl-tRNA(Asn)/glutamyl-tRNA(Gln) amidotransferase subunit A</fullName>
    </submittedName>
</protein>
<dbReference type="SUPFAM" id="SSF75304">
    <property type="entry name" value="Amidase signature (AS) enzymes"/>
    <property type="match status" value="1"/>
</dbReference>
<dbReference type="EMBL" id="PVUE01000015">
    <property type="protein sequence ID" value="PRZ40673.1"/>
    <property type="molecule type" value="Genomic_DNA"/>
</dbReference>
<dbReference type="Pfam" id="PF01425">
    <property type="entry name" value="Amidase"/>
    <property type="match status" value="1"/>
</dbReference>
<dbReference type="RefSeq" id="WP_106350088.1">
    <property type="nucleotide sequence ID" value="NZ_PVUE01000015.1"/>
</dbReference>
<dbReference type="InterPro" id="IPR000120">
    <property type="entry name" value="Amidase"/>
</dbReference>
<comment type="caution">
    <text evidence="2">The sequence shown here is derived from an EMBL/GenBank/DDBJ whole genome shotgun (WGS) entry which is preliminary data.</text>
</comment>
<proteinExistence type="predicted"/>
<dbReference type="OrthoDB" id="9811471at2"/>
<dbReference type="AlphaFoldDB" id="A0A2T0ZWG8"/>
<dbReference type="InterPro" id="IPR023631">
    <property type="entry name" value="Amidase_dom"/>
</dbReference>
<organism evidence="2 3">
    <name type="scientific">Antricoccus suffuscus</name>
    <dbReference type="NCBI Taxonomy" id="1629062"/>
    <lineage>
        <taxon>Bacteria</taxon>
        <taxon>Bacillati</taxon>
        <taxon>Actinomycetota</taxon>
        <taxon>Actinomycetes</taxon>
        <taxon>Geodermatophilales</taxon>
        <taxon>Antricoccaceae</taxon>
        <taxon>Antricoccus</taxon>
    </lineage>
</organism>
<dbReference type="GO" id="GO:0016740">
    <property type="term" value="F:transferase activity"/>
    <property type="evidence" value="ECO:0007669"/>
    <property type="project" value="UniProtKB-KW"/>
</dbReference>
<reference evidence="2 3" key="1">
    <citation type="submission" date="2018-03" db="EMBL/GenBank/DDBJ databases">
        <title>Genomic Encyclopedia of Archaeal and Bacterial Type Strains, Phase II (KMG-II): from individual species to whole genera.</title>
        <authorList>
            <person name="Goeker M."/>
        </authorList>
    </citation>
    <scope>NUCLEOTIDE SEQUENCE [LARGE SCALE GENOMIC DNA]</scope>
    <source>
        <strain evidence="2 3">DSM 100065</strain>
    </source>
</reference>
<dbReference type="Proteomes" id="UP000237752">
    <property type="component" value="Unassembled WGS sequence"/>
</dbReference>
<keyword evidence="2" id="KW-0808">Transferase</keyword>
<accession>A0A2T0ZWG8</accession>
<evidence type="ECO:0000313" key="2">
    <source>
        <dbReference type="EMBL" id="PRZ40673.1"/>
    </source>
</evidence>
<keyword evidence="3" id="KW-1185">Reference proteome</keyword>
<evidence type="ECO:0000313" key="3">
    <source>
        <dbReference type="Proteomes" id="UP000237752"/>
    </source>
</evidence>
<dbReference type="InterPro" id="IPR036928">
    <property type="entry name" value="AS_sf"/>
</dbReference>
<gene>
    <name evidence="2" type="ORF">CLV47_115101</name>
</gene>